<dbReference type="EMBL" id="LR796193">
    <property type="protein sequence ID" value="CAB4126296.1"/>
    <property type="molecule type" value="Genomic_DNA"/>
</dbReference>
<sequence>MPSTLILAAIGVELTGASLLIARFAINFAVSALITRAFASSSGPSSSQAIDNGVRQQVPPSSSNSIPIVYGDAYVGGRFVDAVLSNDAKTMYYVMVVSHISPNGQFTFDQTKMYWGDRLITFDGTDQTKVVSLTDGSGNVDTKVSGNLYISLYTSTQAGVITSTNGAAVPSTVMGGSDIPAGLAWAGTNRQMNGLAFAIIKLNYNQDAQTTSMQTVTFRAKHYLNGAGVAKPGDVWYDYITNGWYGGAMDTSLVNAASATALNTYSDATIPYNGGAFTQPRYRINGVIDTGQSCLNNINQIMASCDSWNQYNSALGQWSVVINKAESTGYAFDDSNIVGEIRVSAFDITGSINQIEAQFPNGTNKDQTDLVYYETPSGLLYPNEPVNKQSIQLPLVNDSVQAQYLANRILEQAREDLIVFISTTYVGIQVDAGDVISITNSSYGWNAKLFRVMSVSEVTLADGNLGASFELNEYNAQVYDNYDISKFTTVPNTSLPDPSYFGTIAAPTVASSYPYAAVPSFNVQPYMGSASFATYVEIWYSAFSSPSTSQLFLGGITAIPSNGVPYVVGQTLPTVNLSIPAGNWYLFSRIVNPVANSPFSPASTVFSWRPTTFQYTDRWLAIAYADNATGTSGFSYSARNKAYYGLYNNTTANGGTNPALYTWYQSPVNFSTANYLLYTNRQNRKFSFNVGNAGYSSLGGSFVPLESSVYDQSLWSGLIDPTGSNQSFIDLDEKTGQLISAGYSGASVNDGFLNVVNNTDGQMKVVLQNFLNFGSGIYTKSFNAATLTIDVYGRVVGFQEQDQFYYTETVYTATSGQTSFSNTHTVGWILVFRNGLLLDTTEYTETSTTVVMSNACVAGETVVIIYMRGVSTSAAYVDTNMAIASSTTNTITYSSAPWQIINAGDVLTFSNTGTPTGYTVSSINTTTKVITFTTSISGATAGLEVYIYRVAGSNYAPFSRYTQSVSAITSFTPTTYAVQNGAESIYVNGCQFNDIDYNITGAAIDGFPAALTGNLTVIMYAPNNLNVPASNITNTVAYSTNGQTTYPFASNPLSMEVYANGAILAKGSGYDYTASSVNYNLSSAFNNNLTLLNQQTFARMGAA</sequence>
<evidence type="ECO:0000313" key="2">
    <source>
        <dbReference type="EMBL" id="CAB4126296.1"/>
    </source>
</evidence>
<proteinExistence type="predicted"/>
<organism evidence="2">
    <name type="scientific">uncultured Caudovirales phage</name>
    <dbReference type="NCBI Taxonomy" id="2100421"/>
    <lineage>
        <taxon>Viruses</taxon>
        <taxon>Duplodnaviria</taxon>
        <taxon>Heunggongvirae</taxon>
        <taxon>Uroviricota</taxon>
        <taxon>Caudoviricetes</taxon>
        <taxon>Peduoviridae</taxon>
        <taxon>Maltschvirus</taxon>
        <taxon>Maltschvirus maltsch</taxon>
    </lineage>
</organism>
<protein>
    <submittedName>
        <fullName evidence="2">Tip attachment protein J</fullName>
    </submittedName>
</protein>
<name>A0A6J5KZA2_9CAUD</name>
<accession>A0A6J5KZA2</accession>
<feature type="region of interest" description="Disordered" evidence="1">
    <location>
        <begin position="43"/>
        <end position="62"/>
    </location>
</feature>
<gene>
    <name evidence="2" type="ORF">UFOVP70_40</name>
</gene>
<evidence type="ECO:0000256" key="1">
    <source>
        <dbReference type="SAM" id="MobiDB-lite"/>
    </source>
</evidence>
<reference evidence="2" key="1">
    <citation type="submission" date="2020-04" db="EMBL/GenBank/DDBJ databases">
        <authorList>
            <person name="Chiriac C."/>
            <person name="Salcher M."/>
            <person name="Ghai R."/>
            <person name="Kavagutti S V."/>
        </authorList>
    </citation>
    <scope>NUCLEOTIDE SEQUENCE</scope>
</reference>